<evidence type="ECO:0000256" key="2">
    <source>
        <dbReference type="ARBA" id="ARBA00022801"/>
    </source>
</evidence>
<organism evidence="5 6">
    <name type="scientific">Candidatus Paraluminiphilus aquimaris</name>
    <dbReference type="NCBI Taxonomy" id="2518994"/>
    <lineage>
        <taxon>Bacteria</taxon>
        <taxon>Pseudomonadati</taxon>
        <taxon>Pseudomonadota</taxon>
        <taxon>Gammaproteobacteria</taxon>
        <taxon>Cellvibrionales</taxon>
        <taxon>Halieaceae</taxon>
        <taxon>Candidatus Paraluminiphilus</taxon>
    </lineage>
</organism>
<protein>
    <submittedName>
        <fullName evidence="5">HAD family hydrolase</fullName>
    </submittedName>
</protein>
<dbReference type="EMBL" id="CP036501">
    <property type="protein sequence ID" value="UZP74377.1"/>
    <property type="molecule type" value="Genomic_DNA"/>
</dbReference>
<dbReference type="SFLD" id="SFLDG01135">
    <property type="entry name" value="C1.5.6:_HAD__Beta-PGM__Phospha"/>
    <property type="match status" value="1"/>
</dbReference>
<name>A0ABY6Q6U8_9GAMM</name>
<proteinExistence type="predicted"/>
<dbReference type="Pfam" id="PF13419">
    <property type="entry name" value="HAD_2"/>
    <property type="match status" value="1"/>
</dbReference>
<dbReference type="InterPro" id="IPR023214">
    <property type="entry name" value="HAD_sf"/>
</dbReference>
<evidence type="ECO:0000256" key="3">
    <source>
        <dbReference type="ARBA" id="ARBA00022842"/>
    </source>
</evidence>
<dbReference type="NCBIfam" id="TIGR01549">
    <property type="entry name" value="HAD-SF-IA-v1"/>
    <property type="match status" value="1"/>
</dbReference>
<dbReference type="PRINTS" id="PR00413">
    <property type="entry name" value="HADHALOGNASE"/>
</dbReference>
<accession>A0ABY6Q6U8</accession>
<dbReference type="SFLD" id="SFLDS00003">
    <property type="entry name" value="Haloacid_Dehalogenase"/>
    <property type="match status" value="1"/>
</dbReference>
<keyword evidence="3" id="KW-0460">Magnesium</keyword>
<evidence type="ECO:0000313" key="6">
    <source>
        <dbReference type="Proteomes" id="UP001317963"/>
    </source>
</evidence>
<dbReference type="Gene3D" id="1.10.150.240">
    <property type="entry name" value="Putative phosphatase, domain 2"/>
    <property type="match status" value="1"/>
</dbReference>
<dbReference type="InterPro" id="IPR006439">
    <property type="entry name" value="HAD-SF_hydro_IA"/>
</dbReference>
<gene>
    <name evidence="5" type="ORF">E0F26_06320</name>
</gene>
<sequence length="226" mass="25086">MSTMSFRAFVFDLDGTLIDTASELIAVYHRMSVELGNSETPFDDARKLISHGSGRLVTEATGIREDDPRWEPYRQQYLDWYEEILGTSATPYEGLVDTVAEVIKGGGAWGVVTNKFRRFAEPLMDAMPFDPPAQSLVTPCDVAKAKPDPEAILLAAKQLQVSPEQMVYVGDHIRDIQAGNAAGCYTVAVKYGYIEDHDHPEEWGADLCVETPAALCKWIRTQLPCQ</sequence>
<keyword evidence="1" id="KW-0479">Metal-binding</keyword>
<dbReference type="PANTHER" id="PTHR43434:SF23">
    <property type="entry name" value="PHOSPHOGLYCOLATE PHOSPHATASE"/>
    <property type="match status" value="1"/>
</dbReference>
<dbReference type="Gene3D" id="3.40.50.1000">
    <property type="entry name" value="HAD superfamily/HAD-like"/>
    <property type="match status" value="1"/>
</dbReference>
<evidence type="ECO:0000256" key="1">
    <source>
        <dbReference type="ARBA" id="ARBA00022723"/>
    </source>
</evidence>
<dbReference type="GO" id="GO:0016787">
    <property type="term" value="F:hydrolase activity"/>
    <property type="evidence" value="ECO:0007669"/>
    <property type="project" value="UniProtKB-KW"/>
</dbReference>
<dbReference type="InterPro" id="IPR041492">
    <property type="entry name" value="HAD_2"/>
</dbReference>
<keyword evidence="2 5" id="KW-0378">Hydrolase</keyword>
<dbReference type="InterPro" id="IPR036412">
    <property type="entry name" value="HAD-like_sf"/>
</dbReference>
<dbReference type="RefSeq" id="WP_279240822.1">
    <property type="nucleotide sequence ID" value="NZ_CP036501.1"/>
</dbReference>
<dbReference type="SUPFAM" id="SSF56784">
    <property type="entry name" value="HAD-like"/>
    <property type="match status" value="1"/>
</dbReference>
<keyword evidence="4" id="KW-0119">Carbohydrate metabolism</keyword>
<dbReference type="InterPro" id="IPR050155">
    <property type="entry name" value="HAD-like_hydrolase_sf"/>
</dbReference>
<dbReference type="PANTHER" id="PTHR43434">
    <property type="entry name" value="PHOSPHOGLYCOLATE PHOSPHATASE"/>
    <property type="match status" value="1"/>
</dbReference>
<keyword evidence="6" id="KW-1185">Reference proteome</keyword>
<evidence type="ECO:0000313" key="5">
    <source>
        <dbReference type="EMBL" id="UZP74377.1"/>
    </source>
</evidence>
<dbReference type="SFLD" id="SFLDG01129">
    <property type="entry name" value="C1.5:_HAD__Beta-PGM__Phosphata"/>
    <property type="match status" value="1"/>
</dbReference>
<reference evidence="5 6" key="1">
    <citation type="submission" date="2019-02" db="EMBL/GenBank/DDBJ databases">
        <title>Halieaceae_genomes.</title>
        <authorList>
            <person name="Li S.-H."/>
        </authorList>
    </citation>
    <scope>NUCLEOTIDE SEQUENCE [LARGE SCALE GENOMIC DNA]</scope>
    <source>
        <strain evidence="5 6">JH123</strain>
    </source>
</reference>
<dbReference type="InterPro" id="IPR023198">
    <property type="entry name" value="PGP-like_dom2"/>
</dbReference>
<dbReference type="Proteomes" id="UP001317963">
    <property type="component" value="Chromosome"/>
</dbReference>
<evidence type="ECO:0000256" key="4">
    <source>
        <dbReference type="ARBA" id="ARBA00023277"/>
    </source>
</evidence>
<dbReference type="NCBIfam" id="TIGR01509">
    <property type="entry name" value="HAD-SF-IA-v3"/>
    <property type="match status" value="1"/>
</dbReference>